<feature type="domain" description="GDNF/GAS1" evidence="10">
    <location>
        <begin position="143"/>
        <end position="222"/>
    </location>
</feature>
<dbReference type="Ensembl" id="ENSJJAT00000021608.1">
    <property type="protein sequence ID" value="ENSJJAP00000015104.1"/>
    <property type="gene ID" value="ENSJJAG00000017368.1"/>
</dbReference>
<evidence type="ECO:0000313" key="11">
    <source>
        <dbReference type="Ensembl" id="ENSJJAP00000015104.1"/>
    </source>
</evidence>
<dbReference type="GO" id="GO:0016167">
    <property type="term" value="F:glial cell-derived neurotrophic factor receptor activity"/>
    <property type="evidence" value="ECO:0007669"/>
    <property type="project" value="Ensembl"/>
</dbReference>
<evidence type="ECO:0000256" key="5">
    <source>
        <dbReference type="ARBA" id="ARBA00023136"/>
    </source>
</evidence>
<dbReference type="GO" id="GO:0007399">
    <property type="term" value="P:nervous system development"/>
    <property type="evidence" value="ECO:0007669"/>
    <property type="project" value="TreeGrafter"/>
</dbReference>
<keyword evidence="7" id="KW-0325">Glycoprotein</keyword>
<name>A0A8C5KZ07_JACJA</name>
<evidence type="ECO:0000256" key="9">
    <source>
        <dbReference type="SAM" id="SignalP"/>
    </source>
</evidence>
<dbReference type="GO" id="GO:0009897">
    <property type="term" value="C:external side of plasma membrane"/>
    <property type="evidence" value="ECO:0007669"/>
    <property type="project" value="TreeGrafter"/>
</dbReference>
<dbReference type="GeneTree" id="ENSGT00730000111274"/>
<dbReference type="GO" id="GO:1901558">
    <property type="term" value="P:response to metformin"/>
    <property type="evidence" value="ECO:0007669"/>
    <property type="project" value="Ensembl"/>
</dbReference>
<feature type="domain" description="GDNF/GAS1" evidence="10">
    <location>
        <begin position="232"/>
        <end position="328"/>
    </location>
</feature>
<keyword evidence="3" id="KW-1003">Cell membrane</keyword>
<dbReference type="AlphaFoldDB" id="A0A8C5KZ07"/>
<dbReference type="GO" id="GO:0005654">
    <property type="term" value="C:nucleoplasm"/>
    <property type="evidence" value="ECO:0007669"/>
    <property type="project" value="Ensembl"/>
</dbReference>
<organism evidence="11 12">
    <name type="scientific">Jaculus jaculus</name>
    <name type="common">Lesser Egyptian jerboa</name>
    <dbReference type="NCBI Taxonomy" id="51337"/>
    <lineage>
        <taxon>Eukaryota</taxon>
        <taxon>Metazoa</taxon>
        <taxon>Chordata</taxon>
        <taxon>Craniata</taxon>
        <taxon>Vertebrata</taxon>
        <taxon>Euteleostomi</taxon>
        <taxon>Mammalia</taxon>
        <taxon>Eutheria</taxon>
        <taxon>Euarchontoglires</taxon>
        <taxon>Glires</taxon>
        <taxon>Rodentia</taxon>
        <taxon>Myomorpha</taxon>
        <taxon>Dipodoidea</taxon>
        <taxon>Dipodidae</taxon>
        <taxon>Dipodinae</taxon>
        <taxon>Jaculus</taxon>
    </lineage>
</organism>
<dbReference type="GO" id="GO:2001240">
    <property type="term" value="P:negative regulation of extrinsic apoptotic signaling pathway in absence of ligand"/>
    <property type="evidence" value="ECO:0007669"/>
    <property type="project" value="Ensembl"/>
</dbReference>
<feature type="transmembrane region" description="Helical" evidence="8">
    <location>
        <begin position="359"/>
        <end position="376"/>
    </location>
</feature>
<dbReference type="PANTHER" id="PTHR10269">
    <property type="entry name" value="GDNF RECEPTOR ALPHA"/>
    <property type="match status" value="1"/>
</dbReference>
<dbReference type="GO" id="GO:0015629">
    <property type="term" value="C:actin cytoskeleton"/>
    <property type="evidence" value="ECO:0007669"/>
    <property type="project" value="Ensembl"/>
</dbReference>
<accession>A0A8C5KZ07</accession>
<keyword evidence="5 8" id="KW-0472">Membrane</keyword>
<evidence type="ECO:0000259" key="10">
    <source>
        <dbReference type="SMART" id="SM00907"/>
    </source>
</evidence>
<evidence type="ECO:0000256" key="6">
    <source>
        <dbReference type="ARBA" id="ARBA00023170"/>
    </source>
</evidence>
<evidence type="ECO:0000313" key="12">
    <source>
        <dbReference type="Proteomes" id="UP000694385"/>
    </source>
</evidence>
<protein>
    <submittedName>
        <fullName evidence="11">GDNF family receptor alpha like</fullName>
    </submittedName>
</protein>
<dbReference type="InterPro" id="IPR003438">
    <property type="entry name" value="GDNF_rcpt"/>
</dbReference>
<feature type="chain" id="PRO_5034275184" evidence="9">
    <location>
        <begin position="22"/>
        <end position="399"/>
    </location>
</feature>
<dbReference type="GO" id="GO:0043235">
    <property type="term" value="C:receptor complex"/>
    <property type="evidence" value="ECO:0007669"/>
    <property type="project" value="TreeGrafter"/>
</dbReference>
<proteinExistence type="inferred from homology"/>
<evidence type="ECO:0000256" key="3">
    <source>
        <dbReference type="ARBA" id="ARBA00022475"/>
    </source>
</evidence>
<keyword evidence="8" id="KW-1133">Transmembrane helix</keyword>
<dbReference type="SUPFAM" id="SSF110035">
    <property type="entry name" value="GDNF receptor-like"/>
    <property type="match status" value="2"/>
</dbReference>
<evidence type="ECO:0000256" key="8">
    <source>
        <dbReference type="SAM" id="Phobius"/>
    </source>
</evidence>
<feature type="signal peptide" evidence="9">
    <location>
        <begin position="1"/>
        <end position="21"/>
    </location>
</feature>
<dbReference type="GO" id="GO:0005925">
    <property type="term" value="C:focal adhesion"/>
    <property type="evidence" value="ECO:0007669"/>
    <property type="project" value="Ensembl"/>
</dbReference>
<dbReference type="InterPro" id="IPR037193">
    <property type="entry name" value="GDNF_alpha"/>
</dbReference>
<comment type="subcellular location">
    <subcellularLocation>
        <location evidence="1">Cell membrane</location>
    </subcellularLocation>
</comment>
<dbReference type="OMA" id="NVIHSCR"/>
<dbReference type="SMART" id="SM00907">
    <property type="entry name" value="GDNF"/>
    <property type="match status" value="3"/>
</dbReference>
<evidence type="ECO:0000256" key="7">
    <source>
        <dbReference type="ARBA" id="ARBA00023180"/>
    </source>
</evidence>
<comment type="similarity">
    <text evidence="2">Belongs to the GDNFR family.</text>
</comment>
<dbReference type="GO" id="GO:0160144">
    <property type="term" value="P:GDF15-GFRAL signaling pathway"/>
    <property type="evidence" value="ECO:0007669"/>
    <property type="project" value="Ensembl"/>
</dbReference>
<evidence type="ECO:0000256" key="4">
    <source>
        <dbReference type="ARBA" id="ARBA00022729"/>
    </source>
</evidence>
<dbReference type="GO" id="GO:0043524">
    <property type="term" value="P:negative regulation of neuron apoptotic process"/>
    <property type="evidence" value="ECO:0007669"/>
    <property type="project" value="Ensembl"/>
</dbReference>
<dbReference type="Pfam" id="PF02351">
    <property type="entry name" value="GDNF"/>
    <property type="match status" value="2"/>
</dbReference>
<dbReference type="GO" id="GO:0051897">
    <property type="term" value="P:positive regulation of phosphatidylinositol 3-kinase/protein kinase B signal transduction"/>
    <property type="evidence" value="ECO:0007669"/>
    <property type="project" value="Ensembl"/>
</dbReference>
<dbReference type="Proteomes" id="UP000694385">
    <property type="component" value="Unassembled WGS sequence"/>
</dbReference>
<sequence>MTICYKLVRVLLLWLFLTISALKLSSENETPFQTNDCAQLMEQCLQDANDCEHAWRQMDDACHASGDSCKIKNSSHCNLGIQSFVETNVQFKECLCTGDLHCTLNKFLGKKCINTSDNIKEENKFKENQTILFHQGFEWTHSCLEVTEACVEDVVCNTHLALYLKACSANGDLCDVKHCQAAIRFFYQNMPLNTAQMLAFCDCAQSDITCQQSKEALHSKPCAVNRVPPPTCLNVIHSCRNDELCRKHYTIFLSKCWPHVTAKCKEDVTCASMLNGRDLTCSGSDACREAHIGLLGTVLQVQCTCKGTTQHEESLCKTSQHILHRKSCFSNSTFSVIFLLLIASLNAVNFVNCLFLGEVLYAVTCMAVACGIIIYSEGLGLSGEIPSTIEGPSTADCRR</sequence>
<keyword evidence="4 9" id="KW-0732">Signal</keyword>
<keyword evidence="6" id="KW-0675">Receptor</keyword>
<reference evidence="11" key="2">
    <citation type="submission" date="2025-09" db="UniProtKB">
        <authorList>
            <consortium name="Ensembl"/>
        </authorList>
    </citation>
    <scope>IDENTIFICATION</scope>
</reference>
<evidence type="ECO:0000256" key="1">
    <source>
        <dbReference type="ARBA" id="ARBA00004236"/>
    </source>
</evidence>
<dbReference type="GO" id="GO:0002023">
    <property type="term" value="P:reduction of food intake in response to dietary excess"/>
    <property type="evidence" value="ECO:0007669"/>
    <property type="project" value="Ensembl"/>
</dbReference>
<keyword evidence="8" id="KW-0812">Transmembrane</keyword>
<feature type="domain" description="GDNF/GAS1" evidence="10">
    <location>
        <begin position="37"/>
        <end position="112"/>
    </location>
</feature>
<keyword evidence="12" id="KW-1185">Reference proteome</keyword>
<dbReference type="GO" id="GO:0043410">
    <property type="term" value="P:positive regulation of MAPK cascade"/>
    <property type="evidence" value="ECO:0007669"/>
    <property type="project" value="Ensembl"/>
</dbReference>
<reference evidence="11" key="1">
    <citation type="submission" date="2025-08" db="UniProtKB">
        <authorList>
            <consortium name="Ensembl"/>
        </authorList>
    </citation>
    <scope>IDENTIFICATION</scope>
</reference>
<dbReference type="GO" id="GO:0031098">
    <property type="term" value="P:stress-activated protein kinase signaling cascade"/>
    <property type="evidence" value="ECO:0007669"/>
    <property type="project" value="Ensembl"/>
</dbReference>
<evidence type="ECO:0000256" key="2">
    <source>
        <dbReference type="ARBA" id="ARBA00005961"/>
    </source>
</evidence>
<dbReference type="PANTHER" id="PTHR10269:SF1">
    <property type="entry name" value="GDNF FAMILY RECEPTOR ALPHA-LIKE"/>
    <property type="match status" value="1"/>
</dbReference>
<feature type="transmembrane region" description="Helical" evidence="8">
    <location>
        <begin position="334"/>
        <end position="352"/>
    </location>
</feature>
<dbReference type="GO" id="GO:0030971">
    <property type="term" value="F:receptor tyrosine kinase binding"/>
    <property type="evidence" value="ECO:0007669"/>
    <property type="project" value="Ensembl"/>
</dbReference>
<dbReference type="GO" id="GO:0032099">
    <property type="term" value="P:negative regulation of appetite"/>
    <property type="evidence" value="ECO:0007669"/>
    <property type="project" value="Ensembl"/>
</dbReference>
<dbReference type="InterPro" id="IPR016017">
    <property type="entry name" value="GDNF/GAS1"/>
</dbReference>